<gene>
    <name evidence="3" type="ordered locus">IALB_1497</name>
</gene>
<dbReference type="EMBL" id="CP003418">
    <property type="protein sequence ID" value="AFH49205.1"/>
    <property type="molecule type" value="Genomic_DNA"/>
</dbReference>
<protein>
    <recommendedName>
        <fullName evidence="2">LiaF transmembrane domain-containing protein</fullName>
    </recommendedName>
</protein>
<name>I0AJP8_IGNAJ</name>
<accession>I0AJP8</accession>
<keyword evidence="1" id="KW-0812">Transmembrane</keyword>
<dbReference type="InterPro" id="IPR054331">
    <property type="entry name" value="LiaF_TM"/>
</dbReference>
<feature type="transmembrane region" description="Helical" evidence="1">
    <location>
        <begin position="58"/>
        <end position="76"/>
    </location>
</feature>
<sequence>MKTSHYFWGMFFVSLGALVLIGNLTDFSFQWSTAWKFWPSVLILIGISIMLKNQIGKAVIAALAGIVLALSIYASVSATTSLINSDFEIVIDDDNNTASFDTTYFSQEYNDSIKTAALNFNGGAGSFKLFSTTDKLIDFKAEGFKDLYSVRRNDSGSFSEIFFDMKGKSIKLGKENYKNLVEISLNPNPDWDLNFDVGASSLDLDLTQFKVRKTEINMGAAALRIKYGNLMTTSDLKIDAGASDIDILIPKDVACEIKTDAALSSKNFVGFTKIKSDLYRTPNFDSATKKLYIEIDCGVSSIDVQSY</sequence>
<dbReference type="AlphaFoldDB" id="I0AJP8"/>
<dbReference type="Proteomes" id="UP000007394">
    <property type="component" value="Chromosome"/>
</dbReference>
<feature type="transmembrane region" description="Helical" evidence="1">
    <location>
        <begin position="7"/>
        <end position="29"/>
    </location>
</feature>
<evidence type="ECO:0000256" key="1">
    <source>
        <dbReference type="SAM" id="Phobius"/>
    </source>
</evidence>
<dbReference type="OrthoDB" id="941984at2"/>
<keyword evidence="4" id="KW-1185">Reference proteome</keyword>
<organism evidence="3 4">
    <name type="scientific">Ignavibacterium album (strain DSM 19864 / JCM 16511 / NBRC 101810 / Mat9-16)</name>
    <dbReference type="NCBI Taxonomy" id="945713"/>
    <lineage>
        <taxon>Bacteria</taxon>
        <taxon>Pseudomonadati</taxon>
        <taxon>Ignavibacteriota</taxon>
        <taxon>Ignavibacteria</taxon>
        <taxon>Ignavibacteriales</taxon>
        <taxon>Ignavibacteriaceae</taxon>
        <taxon>Ignavibacterium</taxon>
    </lineage>
</organism>
<evidence type="ECO:0000313" key="3">
    <source>
        <dbReference type="EMBL" id="AFH49205.1"/>
    </source>
</evidence>
<dbReference type="RefSeq" id="WP_014560358.1">
    <property type="nucleotide sequence ID" value="NC_017464.1"/>
</dbReference>
<feature type="domain" description="LiaF transmembrane" evidence="2">
    <location>
        <begin position="7"/>
        <end position="70"/>
    </location>
</feature>
<reference evidence="3 4" key="1">
    <citation type="journal article" date="2012" name="Front. Microbiol.">
        <title>Complete genome of Ignavibacterium album, a metabolically versatile, flagellated, facultative anaerobe from the phylum Chlorobi.</title>
        <authorList>
            <person name="Liu Z."/>
            <person name="Frigaard N.-U."/>
            <person name="Vogl K."/>
            <person name="Iino T."/>
            <person name="Ohkuma M."/>
            <person name="Overmann J."/>
            <person name="Bryant D.A."/>
        </authorList>
    </citation>
    <scope>NUCLEOTIDE SEQUENCE [LARGE SCALE GENOMIC DNA]</scope>
    <source>
        <strain evidence="4">DSM 19864 / JCM 16511 / NBRC 101810 / Mat9-16</strain>
    </source>
</reference>
<evidence type="ECO:0000313" key="4">
    <source>
        <dbReference type="Proteomes" id="UP000007394"/>
    </source>
</evidence>
<dbReference type="HOGENOM" id="CLU_073800_0_0_10"/>
<dbReference type="STRING" id="945713.IALB_1497"/>
<dbReference type="KEGG" id="ial:IALB_1497"/>
<keyword evidence="1" id="KW-0472">Membrane</keyword>
<dbReference type="eggNOG" id="ENOG5031P6Q">
    <property type="taxonomic scope" value="Bacteria"/>
</dbReference>
<dbReference type="Pfam" id="PF22570">
    <property type="entry name" value="LiaF-TM"/>
    <property type="match status" value="1"/>
</dbReference>
<feature type="transmembrane region" description="Helical" evidence="1">
    <location>
        <begin position="35"/>
        <end position="51"/>
    </location>
</feature>
<proteinExistence type="predicted"/>
<evidence type="ECO:0000259" key="2">
    <source>
        <dbReference type="Pfam" id="PF22570"/>
    </source>
</evidence>
<keyword evidence="1" id="KW-1133">Transmembrane helix</keyword>